<dbReference type="GeneID" id="46910839"/>
<proteinExistence type="predicted"/>
<sequence length="145" mass="16118">MTDYSELKKAAEYAQDFKSHADEAEEMRALSAFYDEVAPADVLALIAERDHLKAENAGLRGQAEVAQKGAGQLKVDLQTADTACFLSIAENKKLKFESEALRKDAERYRRMRAMTLKQIDDTPDEFDAEFDSQLGAAMSKEAPHG</sequence>
<dbReference type="RefSeq" id="WP_071554080.1">
    <property type="nucleotide sequence ID" value="NZ_CP017886.1"/>
</dbReference>
<dbReference type="EMBL" id="CP017886">
    <property type="protein sequence ID" value="APC18158.1"/>
    <property type="molecule type" value="Genomic_DNA"/>
</dbReference>
<organism evidence="1 2">
    <name type="scientific">Pseudomonas frederiksbergensis</name>
    <dbReference type="NCBI Taxonomy" id="104087"/>
    <lineage>
        <taxon>Bacteria</taxon>
        <taxon>Pseudomonadati</taxon>
        <taxon>Pseudomonadota</taxon>
        <taxon>Gammaproteobacteria</taxon>
        <taxon>Pseudomonadales</taxon>
        <taxon>Pseudomonadaceae</taxon>
        <taxon>Pseudomonas</taxon>
    </lineage>
</organism>
<dbReference type="AlphaFoldDB" id="A0A1J0EQ71"/>
<name>A0A1J0EQ71_9PSED</name>
<accession>A0A1J0EQ71</accession>
<gene>
    <name evidence="1" type="ORF">BLL42_21425</name>
</gene>
<reference evidence="2" key="1">
    <citation type="submission" date="2016-10" db="EMBL/GenBank/DDBJ databases">
        <title>Pseudomonas frederiksbergensis ERGS4:02 complete genome.</title>
        <authorList>
            <person name="Kumar R."/>
            <person name="Acharya V."/>
            <person name="Singh D."/>
        </authorList>
    </citation>
    <scope>NUCLEOTIDE SEQUENCE [LARGE SCALE GENOMIC DNA]</scope>
    <source>
        <strain evidence="2">ERGS4:02</strain>
    </source>
</reference>
<dbReference type="OrthoDB" id="7032875at2"/>
<evidence type="ECO:0000313" key="1">
    <source>
        <dbReference type="EMBL" id="APC18158.1"/>
    </source>
</evidence>
<protein>
    <submittedName>
        <fullName evidence="1">Uncharacterized protein</fullName>
    </submittedName>
</protein>
<dbReference type="Proteomes" id="UP000182567">
    <property type="component" value="Chromosome"/>
</dbReference>
<evidence type="ECO:0000313" key="2">
    <source>
        <dbReference type="Proteomes" id="UP000182567"/>
    </source>
</evidence>